<keyword evidence="2" id="KW-1185">Reference proteome</keyword>
<reference evidence="1 2" key="1">
    <citation type="submission" date="2021-06" db="EMBL/GenBank/DDBJ databases">
        <title>Caerostris extrusa draft genome.</title>
        <authorList>
            <person name="Kono N."/>
            <person name="Arakawa K."/>
        </authorList>
    </citation>
    <scope>NUCLEOTIDE SEQUENCE [LARGE SCALE GENOMIC DNA]</scope>
</reference>
<dbReference type="EMBL" id="BPLR01015204">
    <property type="protein sequence ID" value="GIY74329.1"/>
    <property type="molecule type" value="Genomic_DNA"/>
</dbReference>
<name>A0AAV4VXI4_CAEEX</name>
<dbReference type="Proteomes" id="UP001054945">
    <property type="component" value="Unassembled WGS sequence"/>
</dbReference>
<proteinExistence type="predicted"/>
<comment type="caution">
    <text evidence="1">The sequence shown here is derived from an EMBL/GenBank/DDBJ whole genome shotgun (WGS) entry which is preliminary data.</text>
</comment>
<protein>
    <submittedName>
        <fullName evidence="1">Uncharacterized protein</fullName>
    </submittedName>
</protein>
<evidence type="ECO:0000313" key="2">
    <source>
        <dbReference type="Proteomes" id="UP001054945"/>
    </source>
</evidence>
<sequence length="166" mass="19134">MRFLQSGAIFFRKGIRIIKYSCIVRKHPLGNFYNSEICSKKWRLEPIKEYGDAIYLHTRRRVFNGVIIAKISLLPIKRLAFGPIVFNVLTLSFNHSDNFKHSKPTDWMAQTFFGVAKNAANVTCVAKTPFCRRSRRQVLLPKERRTCTPLRISGNCLKASSLVRTL</sequence>
<evidence type="ECO:0000313" key="1">
    <source>
        <dbReference type="EMBL" id="GIY74329.1"/>
    </source>
</evidence>
<dbReference type="AlphaFoldDB" id="A0AAV4VXI4"/>
<organism evidence="1 2">
    <name type="scientific">Caerostris extrusa</name>
    <name type="common">Bark spider</name>
    <name type="synonym">Caerostris bankana</name>
    <dbReference type="NCBI Taxonomy" id="172846"/>
    <lineage>
        <taxon>Eukaryota</taxon>
        <taxon>Metazoa</taxon>
        <taxon>Ecdysozoa</taxon>
        <taxon>Arthropoda</taxon>
        <taxon>Chelicerata</taxon>
        <taxon>Arachnida</taxon>
        <taxon>Araneae</taxon>
        <taxon>Araneomorphae</taxon>
        <taxon>Entelegynae</taxon>
        <taxon>Araneoidea</taxon>
        <taxon>Araneidae</taxon>
        <taxon>Caerostris</taxon>
    </lineage>
</organism>
<accession>A0AAV4VXI4</accession>
<gene>
    <name evidence="1" type="ORF">CEXT_789301</name>
</gene>